<reference evidence="1" key="1">
    <citation type="submission" date="2023-06" db="EMBL/GenBank/DDBJ databases">
        <authorList>
            <person name="Kurt Z."/>
        </authorList>
    </citation>
    <scope>NUCLEOTIDE SEQUENCE</scope>
</reference>
<name>A0AA86RK31_9EUKA</name>
<keyword evidence="3" id="KW-1185">Reference proteome</keyword>
<comment type="caution">
    <text evidence="1">The sequence shown here is derived from an EMBL/GenBank/DDBJ whole genome shotgun (WGS) entry which is preliminary data.</text>
</comment>
<evidence type="ECO:0000313" key="2">
    <source>
        <dbReference type="EMBL" id="CAL6034399.1"/>
    </source>
</evidence>
<reference evidence="2 3" key="2">
    <citation type="submission" date="2024-07" db="EMBL/GenBank/DDBJ databases">
        <authorList>
            <person name="Akdeniz Z."/>
        </authorList>
    </citation>
    <scope>NUCLEOTIDE SEQUENCE [LARGE SCALE GENOMIC DNA]</scope>
</reference>
<dbReference type="AlphaFoldDB" id="A0AA86RK31"/>
<proteinExistence type="predicted"/>
<gene>
    <name evidence="2" type="ORF">HINF_LOCUS35432</name>
    <name evidence="1" type="ORF">HINF_LOCUS65772</name>
</gene>
<organism evidence="1">
    <name type="scientific">Hexamita inflata</name>
    <dbReference type="NCBI Taxonomy" id="28002"/>
    <lineage>
        <taxon>Eukaryota</taxon>
        <taxon>Metamonada</taxon>
        <taxon>Diplomonadida</taxon>
        <taxon>Hexamitidae</taxon>
        <taxon>Hexamitinae</taxon>
        <taxon>Hexamita</taxon>
    </lineage>
</organism>
<sequence length="148" mass="17063">MGADQSKEELIFSYTHDITSSGKIDHSPQSQQLLNEILTLFDHFYGAEYFQNYKQYNLDLSVEYAIDDLADGQDLQDVIKTLSKEQIAYTRNRLKAKYLNSAKYFCINSDPMITQAVDVLNEGVKFKDVMKQFGFSSSEVKYIDVEQK</sequence>
<dbReference type="EMBL" id="CATOUU010001183">
    <property type="protein sequence ID" value="CAI9978127.1"/>
    <property type="molecule type" value="Genomic_DNA"/>
</dbReference>
<evidence type="ECO:0000313" key="1">
    <source>
        <dbReference type="EMBL" id="CAI9978127.1"/>
    </source>
</evidence>
<dbReference type="EMBL" id="CAXDID020000128">
    <property type="protein sequence ID" value="CAL6034399.1"/>
    <property type="molecule type" value="Genomic_DNA"/>
</dbReference>
<evidence type="ECO:0000313" key="3">
    <source>
        <dbReference type="Proteomes" id="UP001642409"/>
    </source>
</evidence>
<accession>A0AA86RK31</accession>
<protein>
    <submittedName>
        <fullName evidence="2">Hypothetical_protein</fullName>
    </submittedName>
</protein>
<dbReference type="Proteomes" id="UP001642409">
    <property type="component" value="Unassembled WGS sequence"/>
</dbReference>